<feature type="compositionally biased region" description="Acidic residues" evidence="1">
    <location>
        <begin position="52"/>
        <end position="62"/>
    </location>
</feature>
<comment type="caution">
    <text evidence="2">The sequence shown here is derived from an EMBL/GenBank/DDBJ whole genome shotgun (WGS) entry which is preliminary data.</text>
</comment>
<sequence length="175" mass="19580">MTEIRREEEKETFCPWCQTEIVWDPEIGPEESCPHCYNELGNYRSLTLGSELNEEDDEDEDEKPPVADSGEDLLWEEDAGYTDAYAEAVMSCLDTQEEAPECSSCRELMLHAGTQSPGADYKAAIPAALGKPFLDDGYKLNVYVCPSCFKVETFLDDAARERMLAAFGVEKDPQA</sequence>
<accession>A0A7X3FFX9</accession>
<evidence type="ECO:0000256" key="1">
    <source>
        <dbReference type="SAM" id="MobiDB-lite"/>
    </source>
</evidence>
<gene>
    <name evidence="2" type="ORF">EDM21_05330</name>
</gene>
<evidence type="ECO:0000313" key="2">
    <source>
        <dbReference type="EMBL" id="MVO98947.1"/>
    </source>
</evidence>
<dbReference type="OrthoDB" id="2665608at2"/>
<dbReference type="RefSeq" id="WP_157333528.1">
    <property type="nucleotide sequence ID" value="NZ_RHLK01000002.1"/>
</dbReference>
<feature type="region of interest" description="Disordered" evidence="1">
    <location>
        <begin position="47"/>
        <end position="73"/>
    </location>
</feature>
<dbReference type="EMBL" id="RHLK01000002">
    <property type="protein sequence ID" value="MVO98947.1"/>
    <property type="molecule type" value="Genomic_DNA"/>
</dbReference>
<organism evidence="2 3">
    <name type="scientific">Paenibacillus lutrae</name>
    <dbReference type="NCBI Taxonomy" id="2078573"/>
    <lineage>
        <taxon>Bacteria</taxon>
        <taxon>Bacillati</taxon>
        <taxon>Bacillota</taxon>
        <taxon>Bacilli</taxon>
        <taxon>Bacillales</taxon>
        <taxon>Paenibacillaceae</taxon>
        <taxon>Paenibacillus</taxon>
    </lineage>
</organism>
<keyword evidence="3" id="KW-1185">Reference proteome</keyword>
<name>A0A7X3FFX9_9BACL</name>
<evidence type="ECO:0000313" key="3">
    <source>
        <dbReference type="Proteomes" id="UP000490800"/>
    </source>
</evidence>
<dbReference type="Proteomes" id="UP000490800">
    <property type="component" value="Unassembled WGS sequence"/>
</dbReference>
<protein>
    <submittedName>
        <fullName evidence="2">Uncharacterized protein</fullName>
    </submittedName>
</protein>
<reference evidence="2 3" key="1">
    <citation type="journal article" date="2019" name="Microorganisms">
        <title>Paenibacillus lutrae sp. nov., A Chitinolytic Species Isolated from A River Otter in Castril Natural Park, Granada, Spain.</title>
        <authorList>
            <person name="Rodriguez M."/>
            <person name="Reina J.C."/>
            <person name="Bejar V."/>
            <person name="Llamas I."/>
        </authorList>
    </citation>
    <scope>NUCLEOTIDE SEQUENCE [LARGE SCALE GENOMIC DNA]</scope>
    <source>
        <strain evidence="2 3">N10</strain>
    </source>
</reference>
<dbReference type="AlphaFoldDB" id="A0A7X3FFX9"/>
<proteinExistence type="predicted"/>